<keyword evidence="3" id="KW-0804">Transcription</keyword>
<keyword evidence="7" id="KW-1185">Reference proteome</keyword>
<name>A0ABT3SBK4_9MYCO</name>
<evidence type="ECO:0000256" key="1">
    <source>
        <dbReference type="ARBA" id="ARBA00023015"/>
    </source>
</evidence>
<evidence type="ECO:0000259" key="5">
    <source>
        <dbReference type="PROSITE" id="PS50977"/>
    </source>
</evidence>
<comment type="caution">
    <text evidence="6">The sequence shown here is derived from an EMBL/GenBank/DDBJ whole genome shotgun (WGS) entry which is preliminary data.</text>
</comment>
<organism evidence="6 7">
    <name type="scientific">Mycobacterium pinniadriaticum</name>
    <dbReference type="NCBI Taxonomy" id="2994102"/>
    <lineage>
        <taxon>Bacteria</taxon>
        <taxon>Bacillati</taxon>
        <taxon>Actinomycetota</taxon>
        <taxon>Actinomycetes</taxon>
        <taxon>Mycobacteriales</taxon>
        <taxon>Mycobacteriaceae</taxon>
        <taxon>Mycobacterium</taxon>
    </lineage>
</organism>
<evidence type="ECO:0000256" key="4">
    <source>
        <dbReference type="PROSITE-ProRule" id="PRU00335"/>
    </source>
</evidence>
<keyword evidence="1" id="KW-0805">Transcription regulation</keyword>
<dbReference type="PROSITE" id="PS50977">
    <property type="entry name" value="HTH_TETR_2"/>
    <property type="match status" value="1"/>
</dbReference>
<dbReference type="Pfam" id="PF00440">
    <property type="entry name" value="TetR_N"/>
    <property type="match status" value="1"/>
</dbReference>
<dbReference type="Gene3D" id="1.10.10.60">
    <property type="entry name" value="Homeodomain-like"/>
    <property type="match status" value="1"/>
</dbReference>
<reference evidence="6 7" key="1">
    <citation type="submission" date="2022-11" db="EMBL/GenBank/DDBJ databases">
        <title>Mycobacterium sp. nov.</title>
        <authorList>
            <person name="Papic B."/>
            <person name="Spicic S."/>
            <person name="Duvnjak S."/>
        </authorList>
    </citation>
    <scope>NUCLEOTIDE SEQUENCE [LARGE SCALE GENOMIC DNA]</scope>
    <source>
        <strain evidence="6 7">CVI_P4</strain>
    </source>
</reference>
<dbReference type="RefSeq" id="WP_265995966.1">
    <property type="nucleotide sequence ID" value="NZ_JAPJDN010000004.1"/>
</dbReference>
<feature type="DNA-binding region" description="H-T-H motif" evidence="4">
    <location>
        <begin position="33"/>
        <end position="52"/>
    </location>
</feature>
<keyword evidence="2 4" id="KW-0238">DNA-binding</keyword>
<dbReference type="Proteomes" id="UP001300745">
    <property type="component" value="Unassembled WGS sequence"/>
</dbReference>
<dbReference type="SUPFAM" id="SSF46689">
    <property type="entry name" value="Homeodomain-like"/>
    <property type="match status" value="1"/>
</dbReference>
<evidence type="ECO:0000256" key="2">
    <source>
        <dbReference type="ARBA" id="ARBA00023125"/>
    </source>
</evidence>
<gene>
    <name evidence="6" type="ORF">ORI27_06280</name>
</gene>
<protein>
    <submittedName>
        <fullName evidence="6">TetR/AcrR family transcriptional regulator</fullName>
    </submittedName>
</protein>
<evidence type="ECO:0000313" key="6">
    <source>
        <dbReference type="EMBL" id="MCX2936295.1"/>
    </source>
</evidence>
<evidence type="ECO:0000313" key="7">
    <source>
        <dbReference type="Proteomes" id="UP001300745"/>
    </source>
</evidence>
<dbReference type="PANTHER" id="PTHR30055:SF238">
    <property type="entry name" value="MYCOFACTOCIN BIOSYNTHESIS TRANSCRIPTIONAL REGULATOR MFTR-RELATED"/>
    <property type="match status" value="1"/>
</dbReference>
<dbReference type="Gene3D" id="1.10.357.10">
    <property type="entry name" value="Tetracycline Repressor, domain 2"/>
    <property type="match status" value="1"/>
</dbReference>
<feature type="domain" description="HTH tetR-type" evidence="5">
    <location>
        <begin position="10"/>
        <end position="70"/>
    </location>
</feature>
<dbReference type="InterPro" id="IPR050109">
    <property type="entry name" value="HTH-type_TetR-like_transc_reg"/>
</dbReference>
<evidence type="ECO:0000256" key="3">
    <source>
        <dbReference type="ARBA" id="ARBA00023163"/>
    </source>
</evidence>
<dbReference type="PANTHER" id="PTHR30055">
    <property type="entry name" value="HTH-TYPE TRANSCRIPTIONAL REGULATOR RUTR"/>
    <property type="match status" value="1"/>
</dbReference>
<accession>A0ABT3SBK4</accession>
<dbReference type="EMBL" id="JAPJDO010000004">
    <property type="protein sequence ID" value="MCX2936295.1"/>
    <property type="molecule type" value="Genomic_DNA"/>
</dbReference>
<dbReference type="InterPro" id="IPR009057">
    <property type="entry name" value="Homeodomain-like_sf"/>
</dbReference>
<sequence>MADLRERKKAALRATIVRSAIKLFVERSYDTVGVEEIADASMCSRSTFNRYFGTKDDVLFPGAREVVAGLRDALHGASATADRWAVARIAVITQLRVFFDTFDTDLRVTCMRLWFTEPAPRRRYLEIAYEFEEILKGYFATGLPDDAETHMRVQVLASAMVSALRAVLHATIESGNDVGELAESAFAMIETGVPATTLASLRAAAAS</sequence>
<proteinExistence type="predicted"/>
<dbReference type="InterPro" id="IPR001647">
    <property type="entry name" value="HTH_TetR"/>
</dbReference>